<evidence type="ECO:0000259" key="1">
    <source>
        <dbReference type="Pfam" id="PF01494"/>
    </source>
</evidence>
<comment type="caution">
    <text evidence="2">The sequence shown here is derived from an EMBL/GenBank/DDBJ whole genome shotgun (WGS) entry which is preliminary data.</text>
</comment>
<protein>
    <submittedName>
        <fullName evidence="2">FAD-dependent oxidoreductase</fullName>
    </submittedName>
</protein>
<dbReference type="InterPro" id="IPR002938">
    <property type="entry name" value="FAD-bd"/>
</dbReference>
<dbReference type="SUPFAM" id="SSF51905">
    <property type="entry name" value="FAD/NAD(P)-binding domain"/>
    <property type="match status" value="1"/>
</dbReference>
<evidence type="ECO:0000313" key="2">
    <source>
        <dbReference type="EMBL" id="PXF30981.1"/>
    </source>
</evidence>
<proteinExistence type="predicted"/>
<evidence type="ECO:0000313" key="3">
    <source>
        <dbReference type="Proteomes" id="UP000248090"/>
    </source>
</evidence>
<dbReference type="RefSeq" id="WP_110187553.1">
    <property type="nucleotide sequence ID" value="NZ_CP177354.1"/>
</dbReference>
<dbReference type="Gene3D" id="3.50.50.60">
    <property type="entry name" value="FAD/NAD(P)-binding domain"/>
    <property type="match status" value="1"/>
</dbReference>
<organism evidence="2 3">
    <name type="scientific">Pokkaliibacter plantistimulans</name>
    <dbReference type="NCBI Taxonomy" id="1635171"/>
    <lineage>
        <taxon>Bacteria</taxon>
        <taxon>Pseudomonadati</taxon>
        <taxon>Pseudomonadota</taxon>
        <taxon>Gammaproteobacteria</taxon>
        <taxon>Oceanospirillales</taxon>
        <taxon>Balneatrichaceae</taxon>
        <taxon>Pokkaliibacter</taxon>
    </lineage>
</organism>
<dbReference type="EMBL" id="LAPT01000055">
    <property type="protein sequence ID" value="PXF30981.1"/>
    <property type="molecule type" value="Genomic_DNA"/>
</dbReference>
<dbReference type="Pfam" id="PF01494">
    <property type="entry name" value="FAD_binding_3"/>
    <property type="match status" value="1"/>
</dbReference>
<dbReference type="PANTHER" id="PTHR43747">
    <property type="entry name" value="FAD-BINDING PROTEIN"/>
    <property type="match status" value="1"/>
</dbReference>
<dbReference type="InterPro" id="IPR036188">
    <property type="entry name" value="FAD/NAD-bd_sf"/>
</dbReference>
<feature type="domain" description="FAD-binding" evidence="1">
    <location>
        <begin position="8"/>
        <end position="331"/>
    </location>
</feature>
<name>A0ABX5M094_9GAMM</name>
<sequence length="412" mass="45530">MKTTNGIVDALVIGAGPAGVLVSTLLHRLGHRVQVVEQNHFPRFSIGESLLPQCMAFLAQADMLAAVSRQGYQFKNGAAFAKTGEYEAFDFTDKFSDGPGTTFQVPRAPFDQVLAQEAQRQGVLIRFGQRVESISRDQGISQVQVTDKDGNVDTIAARFVLDASGFGRVLPRLLGLEVPSDFPARKSVMTHIEDGIDDPAYDRHKILITVHPQHADVWFWLIPFSNGRCSVGVVGEVEFFKGYHCDDEQLLRQLIGEAGSLATLLRHARFDTPCRSHTGYAANVSRLFGEGFALLGNAGEFLDPVFSSGVTIAMKSATLAAEALDRQLRGEDVDWQAVYADPLKQGVDTFREFVTAWYDGRLQHVIFSRNKNPEIRRMISAVLAGYAWDESNPYVKEPGRLSTLAELCREHP</sequence>
<keyword evidence="3" id="KW-1185">Reference proteome</keyword>
<gene>
    <name evidence="2" type="ORF">WH50_12120</name>
</gene>
<dbReference type="InterPro" id="IPR050816">
    <property type="entry name" value="Flavin-dep_Halogenase_NPB"/>
</dbReference>
<dbReference type="PANTHER" id="PTHR43747:SF1">
    <property type="entry name" value="SLR1998 PROTEIN"/>
    <property type="match status" value="1"/>
</dbReference>
<accession>A0ABX5M094</accession>
<reference evidence="2 3" key="1">
    <citation type="submission" date="2015-03" db="EMBL/GenBank/DDBJ databases">
        <authorList>
            <person name="Krishnan R."/>
            <person name="Midha S."/>
            <person name="Patil P.B."/>
            <person name="Rameshkumar N."/>
        </authorList>
    </citation>
    <scope>NUCLEOTIDE SEQUENCE [LARGE SCALE GENOMIC DNA]</scope>
    <source>
        <strain evidence="2 3">L1E11</strain>
    </source>
</reference>
<dbReference type="Proteomes" id="UP000248090">
    <property type="component" value="Unassembled WGS sequence"/>
</dbReference>